<evidence type="ECO:0000313" key="2">
    <source>
        <dbReference type="Proteomes" id="UP001140510"/>
    </source>
</evidence>
<accession>A0A9W8ZJP9</accession>
<organism evidence="1 2">
    <name type="scientific">Didymella pomorum</name>
    <dbReference type="NCBI Taxonomy" id="749634"/>
    <lineage>
        <taxon>Eukaryota</taxon>
        <taxon>Fungi</taxon>
        <taxon>Dikarya</taxon>
        <taxon>Ascomycota</taxon>
        <taxon>Pezizomycotina</taxon>
        <taxon>Dothideomycetes</taxon>
        <taxon>Pleosporomycetidae</taxon>
        <taxon>Pleosporales</taxon>
        <taxon>Pleosporineae</taxon>
        <taxon>Didymellaceae</taxon>
        <taxon>Didymella</taxon>
    </lineage>
</organism>
<dbReference type="OrthoDB" id="3759404at2759"/>
<protein>
    <submittedName>
        <fullName evidence="1">Uncharacterized protein</fullName>
    </submittedName>
</protein>
<comment type="caution">
    <text evidence="1">The sequence shown here is derived from an EMBL/GenBank/DDBJ whole genome shotgun (WGS) entry which is preliminary data.</text>
</comment>
<proteinExistence type="predicted"/>
<dbReference type="Proteomes" id="UP001140510">
    <property type="component" value="Unassembled WGS sequence"/>
</dbReference>
<evidence type="ECO:0000313" key="1">
    <source>
        <dbReference type="EMBL" id="KAJ4409055.1"/>
    </source>
</evidence>
<keyword evidence="2" id="KW-1185">Reference proteome</keyword>
<sequence length="291" mass="32542">MGDGTSIPALTPGIMICRPFLHNDREDDRATFKRWSVMHFRDLLNLPASPPASQGITRALRYTNSAGELFYTFHADDVKIWASDAYKNRSPRLDLEHTREVEQGEEAVLQGTRVFEGKEEPMVWDICNAEFAILAASPSSPYSEYVKSYHDIPLALLSPRATKPTAPPCLLVTLTYANAEQDEEPPKQLTTMRVAVGDYINAVIIKKRANGQVYESMYRHLPDEQPDMHPTIGEGKQGSGSWVVCVLVQAEDKVQKGLEAKIEQLIESMEREGDGECGIKAGIWKGEVFMK</sequence>
<gene>
    <name evidence="1" type="ORF">N0V91_002871</name>
</gene>
<dbReference type="EMBL" id="JAPEVA010000013">
    <property type="protein sequence ID" value="KAJ4409055.1"/>
    <property type="molecule type" value="Genomic_DNA"/>
</dbReference>
<name>A0A9W8ZJP9_9PLEO</name>
<reference evidence="1" key="1">
    <citation type="submission" date="2022-10" db="EMBL/GenBank/DDBJ databases">
        <title>Tapping the CABI collections for fungal endophytes: first genome assemblies for Collariella, Neodidymelliopsis, Ascochyta clinopodiicola, Didymella pomorum, Didymosphaeria variabile, Neocosmospora piperis and Neocucurbitaria cava.</title>
        <authorList>
            <person name="Hill R."/>
        </authorList>
    </citation>
    <scope>NUCLEOTIDE SEQUENCE</scope>
    <source>
        <strain evidence="1">IMI 355091</strain>
    </source>
</reference>
<dbReference type="AlphaFoldDB" id="A0A9W8ZJP9"/>